<accession>A0A7X3INQ6</accession>
<dbReference type="Gene3D" id="3.30.460.10">
    <property type="entry name" value="Beta Polymerase, domain 2"/>
    <property type="match status" value="1"/>
</dbReference>
<evidence type="ECO:0000259" key="1">
    <source>
        <dbReference type="Pfam" id="PF14540"/>
    </source>
</evidence>
<dbReference type="Pfam" id="PF22339">
    <property type="entry name" value="YgxA-like_sub_bind"/>
    <property type="match status" value="1"/>
</dbReference>
<protein>
    <recommendedName>
        <fullName evidence="5">Nucleotidyltransferase-like domain-containing protein</fullName>
    </recommendedName>
</protein>
<name>A0A7X3INQ6_9BACL</name>
<organism evidence="3 4">
    <name type="scientific">Paenibacillus dendrobii</name>
    <dbReference type="NCBI Taxonomy" id="2691084"/>
    <lineage>
        <taxon>Bacteria</taxon>
        <taxon>Bacillati</taxon>
        <taxon>Bacillota</taxon>
        <taxon>Bacilli</taxon>
        <taxon>Bacillales</taxon>
        <taxon>Paenibacillaceae</taxon>
        <taxon>Paenibacillus</taxon>
    </lineage>
</organism>
<reference evidence="3 4" key="1">
    <citation type="submission" date="2019-12" db="EMBL/GenBank/DDBJ databases">
        <title>Paenibacillus sp. nov., an endophytic bacterium isolated from the stem of Dendrobium.</title>
        <authorList>
            <person name="Zhao R."/>
        </authorList>
    </citation>
    <scope>NUCLEOTIDE SEQUENCE [LARGE SCALE GENOMIC DNA]</scope>
    <source>
        <strain evidence="3 4">HJL G12</strain>
    </source>
</reference>
<evidence type="ECO:0000259" key="2">
    <source>
        <dbReference type="Pfam" id="PF22339"/>
    </source>
</evidence>
<keyword evidence="4" id="KW-1185">Reference proteome</keyword>
<dbReference type="Proteomes" id="UP000460318">
    <property type="component" value="Unassembled WGS sequence"/>
</dbReference>
<evidence type="ECO:0000313" key="4">
    <source>
        <dbReference type="Proteomes" id="UP000460318"/>
    </source>
</evidence>
<dbReference type="AlphaFoldDB" id="A0A7X3INQ6"/>
<sequence>MDLSNLSFFYGESVDVDAIGTIIYRQEAHKFDGSLLHDFDFVVLIVHEAQDAELSVEHTLIGDLPCQMLHVTVESLQRWLIAGEKGDLVRCFMEGELVQDQEGRLATLRREYIEFEQPLRDRKMLYEFSRFLCIYVEAKRYMQAGYVIDAYQCVLDSLKHWARIELVERGVLPDKAVWEQVKELNTAIHKLYEELTQSTETIRQRVELVLLACEFSVMSKMAECSVLLLQILRSESKPWSIEELIHHPDLIMIKNELPLVMRKLVNRSLVKESVVWSESSGYGSQVIRYLAN</sequence>
<dbReference type="RefSeq" id="WP_160500890.1">
    <property type="nucleotide sequence ID" value="NZ_WUBI01000007.1"/>
</dbReference>
<dbReference type="EMBL" id="WUBI01000007">
    <property type="protein sequence ID" value="MWV47289.1"/>
    <property type="molecule type" value="Genomic_DNA"/>
</dbReference>
<feature type="domain" description="YgxA-like substrate binding" evidence="2">
    <location>
        <begin position="123"/>
        <end position="220"/>
    </location>
</feature>
<comment type="caution">
    <text evidence="3">The sequence shown here is derived from an EMBL/GenBank/DDBJ whole genome shotgun (WGS) entry which is preliminary data.</text>
</comment>
<dbReference type="Pfam" id="PF14540">
    <property type="entry name" value="NTF-like"/>
    <property type="match status" value="1"/>
</dbReference>
<feature type="domain" description="Nucleotidyltransferase-like" evidence="1">
    <location>
        <begin position="27"/>
        <end position="117"/>
    </location>
</feature>
<gene>
    <name evidence="3" type="ORF">GRF59_27215</name>
</gene>
<dbReference type="InterPro" id="IPR054515">
    <property type="entry name" value="YgxA-like_substrate-bd"/>
</dbReference>
<evidence type="ECO:0008006" key="5">
    <source>
        <dbReference type="Google" id="ProtNLM"/>
    </source>
</evidence>
<dbReference type="InterPro" id="IPR043519">
    <property type="entry name" value="NT_sf"/>
</dbReference>
<dbReference type="InterPro" id="IPR029348">
    <property type="entry name" value="NTF-like"/>
</dbReference>
<dbReference type="Gene3D" id="1.20.120.330">
    <property type="entry name" value="Nucleotidyltransferases domain 2"/>
    <property type="match status" value="1"/>
</dbReference>
<evidence type="ECO:0000313" key="3">
    <source>
        <dbReference type="EMBL" id="MWV47289.1"/>
    </source>
</evidence>
<proteinExistence type="predicted"/>